<feature type="chain" id="PRO_5011693527" evidence="5">
    <location>
        <begin position="25"/>
        <end position="138"/>
    </location>
</feature>
<dbReference type="Pfam" id="PF03544">
    <property type="entry name" value="TonB_C"/>
    <property type="match status" value="1"/>
</dbReference>
<accession>A0A1I4MHV7</accession>
<comment type="subcellular location">
    <subcellularLocation>
        <location evidence="1">Membrane</location>
        <topology evidence="1">Single-pass membrane protein</topology>
    </subcellularLocation>
</comment>
<evidence type="ECO:0000259" key="6">
    <source>
        <dbReference type="Pfam" id="PF03544"/>
    </source>
</evidence>
<dbReference type="AlphaFoldDB" id="A0A1I4MHV7"/>
<feature type="domain" description="TonB C-terminal" evidence="6">
    <location>
        <begin position="56"/>
        <end position="116"/>
    </location>
</feature>
<dbReference type="InterPro" id="IPR037682">
    <property type="entry name" value="TonB_C"/>
</dbReference>
<gene>
    <name evidence="7" type="ORF">SAMN04490355_10348</name>
</gene>
<evidence type="ECO:0000256" key="3">
    <source>
        <dbReference type="ARBA" id="ARBA00022989"/>
    </source>
</evidence>
<evidence type="ECO:0000313" key="7">
    <source>
        <dbReference type="EMBL" id="SFM02685.1"/>
    </source>
</evidence>
<dbReference type="EMBL" id="FOTS01000034">
    <property type="protein sequence ID" value="SFM02685.1"/>
    <property type="molecule type" value="Genomic_DNA"/>
</dbReference>
<dbReference type="Proteomes" id="UP000199520">
    <property type="component" value="Unassembled WGS sequence"/>
</dbReference>
<reference evidence="8" key="1">
    <citation type="submission" date="2016-10" db="EMBL/GenBank/DDBJ databases">
        <authorList>
            <person name="Varghese N."/>
            <person name="Submissions S."/>
        </authorList>
    </citation>
    <scope>NUCLEOTIDE SEQUENCE [LARGE SCALE GENOMIC DNA]</scope>
    <source>
        <strain evidence="8">DSM 13327</strain>
    </source>
</reference>
<dbReference type="SUPFAM" id="SSF74653">
    <property type="entry name" value="TolA/TonB C-terminal domain"/>
    <property type="match status" value="1"/>
</dbReference>
<evidence type="ECO:0000256" key="4">
    <source>
        <dbReference type="ARBA" id="ARBA00023136"/>
    </source>
</evidence>
<keyword evidence="5" id="KW-0732">Signal</keyword>
<keyword evidence="3" id="KW-1133">Transmembrane helix</keyword>
<dbReference type="GO" id="GO:0016020">
    <property type="term" value="C:membrane"/>
    <property type="evidence" value="ECO:0007669"/>
    <property type="project" value="UniProtKB-SubCell"/>
</dbReference>
<keyword evidence="8" id="KW-1185">Reference proteome</keyword>
<dbReference type="InterPro" id="IPR006260">
    <property type="entry name" value="TonB/TolA_C"/>
</dbReference>
<dbReference type="Gene3D" id="3.30.1150.10">
    <property type="match status" value="1"/>
</dbReference>
<dbReference type="RefSeq" id="WP_090939836.1">
    <property type="nucleotide sequence ID" value="NZ_FOTS01000034.1"/>
</dbReference>
<dbReference type="NCBIfam" id="TIGR01352">
    <property type="entry name" value="tonB_Cterm"/>
    <property type="match status" value="1"/>
</dbReference>
<dbReference type="GO" id="GO:0055085">
    <property type="term" value="P:transmembrane transport"/>
    <property type="evidence" value="ECO:0007669"/>
    <property type="project" value="InterPro"/>
</dbReference>
<evidence type="ECO:0000256" key="1">
    <source>
        <dbReference type="ARBA" id="ARBA00004167"/>
    </source>
</evidence>
<evidence type="ECO:0000313" key="8">
    <source>
        <dbReference type="Proteomes" id="UP000199520"/>
    </source>
</evidence>
<proteinExistence type="predicted"/>
<feature type="signal peptide" evidence="5">
    <location>
        <begin position="1"/>
        <end position="24"/>
    </location>
</feature>
<protein>
    <submittedName>
        <fullName evidence="7">TonB family C-terminal domain-containing protein</fullName>
    </submittedName>
</protein>
<name>A0A1I4MHV7_9FIRM</name>
<evidence type="ECO:0000256" key="2">
    <source>
        <dbReference type="ARBA" id="ARBA00022692"/>
    </source>
</evidence>
<sequence length="138" mass="14618">MKKLQLIMVLMLLLTTGMSVSALAKEKPQMTPPQIITLAAISLPQDVKEKFAEQTVSVKVKATISVSGSIDGDVQIITSSGDAAFDAAVMESIQRSVFTPAYSDTTAVSSSIILPLHVKVEKSIPEEQANGEVQSAAE</sequence>
<keyword evidence="4" id="KW-0472">Membrane</keyword>
<organism evidence="7 8">
    <name type="scientific">Pelosinus propionicus DSM 13327</name>
    <dbReference type="NCBI Taxonomy" id="1123291"/>
    <lineage>
        <taxon>Bacteria</taxon>
        <taxon>Bacillati</taxon>
        <taxon>Bacillota</taxon>
        <taxon>Negativicutes</taxon>
        <taxon>Selenomonadales</taxon>
        <taxon>Sporomusaceae</taxon>
        <taxon>Pelosinus</taxon>
    </lineage>
</organism>
<evidence type="ECO:0000256" key="5">
    <source>
        <dbReference type="SAM" id="SignalP"/>
    </source>
</evidence>
<dbReference type="STRING" id="1123291.SAMN04490355_10348"/>
<keyword evidence="2" id="KW-0812">Transmembrane</keyword>
<dbReference type="OrthoDB" id="1683934at2"/>